<keyword evidence="4 7" id="KW-0442">Lipid degradation</keyword>
<sequence length="593" mass="68016">MNLCVFLTYLLGIALVTGSKNASNRALIIASKSLKYYEFSYISTVEFSSEFPTIAMATHENRINQTGWSTLSLITSDEFPDSYQAYWAGFLETNITYDLTKAHMANTMEGFCPEPLTNDCLKLKAWLTDNIDYMIKSFLYRGYGDEFWYQIGLQLWQLKGMSDAYNGKFVRNSSELTSDYLKQLKDDVFGIYILQLSGDLNEIKTSLNLSEVFKRKSNLTEDEFERPSCSALIKLVPKDILISHVTWSSYKMMLRVLKIYRFPWKIRNGDGERVTSEAISFSSYPSVISSIDDFYITSNKLVVLETTFSNDNKDLWVFVREGAQSSVLYFYRVMTANRLARTGREWALYFRQENSGTYNNQWMVVDAKLFSNDQPLPSKGLLVVAEQLPGIVWIEDKTNVLVGQTYWASFNLPYFPVISNLSGIQQKIAEHGTYYDYNQSPRNKIFQRENVKVTDLQTFYQLMRYNNYKEDPLSRCNCTPPYSANLAISARSDLNDPNGTYPLKNLGFRLHGGTDVKITNYKLLQTLDFIAASGPTYSSVPAFQWSKLPIHFETPQLHPDTWKFGPYLTNFTCPLWALNSTGNCFAPTLMPAF</sequence>
<dbReference type="EMBL" id="JXXN02001298">
    <property type="protein sequence ID" value="THD25081.1"/>
    <property type="molecule type" value="Genomic_DNA"/>
</dbReference>
<keyword evidence="9" id="KW-1185">Reference proteome</keyword>
<dbReference type="Proteomes" id="UP000230066">
    <property type="component" value="Unassembled WGS sequence"/>
</dbReference>
<feature type="chain" id="PRO_5019882542" description="Phospholipase B-like" evidence="7">
    <location>
        <begin position="19"/>
        <end position="593"/>
    </location>
</feature>
<dbReference type="Gene3D" id="3.60.60.30">
    <property type="match status" value="1"/>
</dbReference>
<comment type="caution">
    <text evidence="8">The sequence shown here is derived from an EMBL/GenBank/DDBJ whole genome shotgun (WGS) entry which is preliminary data.</text>
</comment>
<comment type="similarity">
    <text evidence="1 7">Belongs to the phospholipase B-like family.</text>
</comment>
<gene>
    <name evidence="8" type="ORF">D915_003832</name>
</gene>
<keyword evidence="6" id="KW-0325">Glycoprotein</keyword>
<protein>
    <recommendedName>
        <fullName evidence="7">Phospholipase B-like</fullName>
        <ecNumber evidence="7">3.1.1.-</ecNumber>
    </recommendedName>
</protein>
<evidence type="ECO:0000313" key="9">
    <source>
        <dbReference type="Proteomes" id="UP000230066"/>
    </source>
</evidence>
<accession>A0A4E0RF24</accession>
<evidence type="ECO:0000256" key="2">
    <source>
        <dbReference type="ARBA" id="ARBA00022729"/>
    </source>
</evidence>
<evidence type="ECO:0000313" key="8">
    <source>
        <dbReference type="EMBL" id="THD25081.1"/>
    </source>
</evidence>
<evidence type="ECO:0000256" key="3">
    <source>
        <dbReference type="ARBA" id="ARBA00022801"/>
    </source>
</evidence>
<dbReference type="PANTHER" id="PTHR12370:SF3">
    <property type="entry name" value="PHOSPHOLIPASE B-LIKE 2-RELATED"/>
    <property type="match status" value="1"/>
</dbReference>
<keyword evidence="5 7" id="KW-0443">Lipid metabolism</keyword>
<dbReference type="GO" id="GO:0009395">
    <property type="term" value="P:phospholipid catabolic process"/>
    <property type="evidence" value="ECO:0007669"/>
    <property type="project" value="TreeGrafter"/>
</dbReference>
<dbReference type="InterPro" id="IPR007000">
    <property type="entry name" value="PLipase_B-like"/>
</dbReference>
<name>A0A4E0RF24_FASHE</name>
<proteinExistence type="inferred from homology"/>
<keyword evidence="3 7" id="KW-0378">Hydrolase</keyword>
<comment type="function">
    <text evidence="7">Putative phospholipase.</text>
</comment>
<dbReference type="EC" id="3.1.1.-" evidence="7"/>
<keyword evidence="2 7" id="KW-0732">Signal</keyword>
<evidence type="ECO:0000256" key="5">
    <source>
        <dbReference type="ARBA" id="ARBA00023098"/>
    </source>
</evidence>
<reference evidence="8" key="1">
    <citation type="submission" date="2019-03" db="EMBL/GenBank/DDBJ databases">
        <title>Improved annotation for the trematode Fasciola hepatica.</title>
        <authorList>
            <person name="Choi Y.-J."/>
            <person name="Martin J."/>
            <person name="Mitreva M."/>
        </authorList>
    </citation>
    <scope>NUCLEOTIDE SEQUENCE [LARGE SCALE GENOMIC DNA]</scope>
</reference>
<dbReference type="AlphaFoldDB" id="A0A4E0RF24"/>
<evidence type="ECO:0000256" key="7">
    <source>
        <dbReference type="RuleBase" id="RU364138"/>
    </source>
</evidence>
<evidence type="ECO:0000256" key="4">
    <source>
        <dbReference type="ARBA" id="ARBA00022963"/>
    </source>
</evidence>
<dbReference type="PANTHER" id="PTHR12370">
    <property type="entry name" value="PHOSPHOLIPASE B-RELATED"/>
    <property type="match status" value="1"/>
</dbReference>
<feature type="signal peptide" evidence="7">
    <location>
        <begin position="1"/>
        <end position="18"/>
    </location>
</feature>
<dbReference type="GO" id="GO:0005576">
    <property type="term" value="C:extracellular region"/>
    <property type="evidence" value="ECO:0007669"/>
    <property type="project" value="TreeGrafter"/>
</dbReference>
<organism evidence="8 9">
    <name type="scientific">Fasciola hepatica</name>
    <name type="common">Liver fluke</name>
    <dbReference type="NCBI Taxonomy" id="6192"/>
    <lineage>
        <taxon>Eukaryota</taxon>
        <taxon>Metazoa</taxon>
        <taxon>Spiralia</taxon>
        <taxon>Lophotrochozoa</taxon>
        <taxon>Platyhelminthes</taxon>
        <taxon>Trematoda</taxon>
        <taxon>Digenea</taxon>
        <taxon>Plagiorchiida</taxon>
        <taxon>Echinostomata</taxon>
        <taxon>Echinostomatoidea</taxon>
        <taxon>Fasciolidae</taxon>
        <taxon>Fasciola</taxon>
    </lineage>
</organism>
<dbReference type="GO" id="GO:0004620">
    <property type="term" value="F:phospholipase activity"/>
    <property type="evidence" value="ECO:0007669"/>
    <property type="project" value="InterPro"/>
</dbReference>
<dbReference type="Pfam" id="PF04916">
    <property type="entry name" value="Phospholip_B"/>
    <property type="match status" value="1"/>
</dbReference>
<evidence type="ECO:0000256" key="1">
    <source>
        <dbReference type="ARBA" id="ARBA00007835"/>
    </source>
</evidence>
<evidence type="ECO:0000256" key="6">
    <source>
        <dbReference type="ARBA" id="ARBA00023180"/>
    </source>
</evidence>